<feature type="compositionally biased region" description="Polar residues" evidence="5">
    <location>
        <begin position="782"/>
        <end position="795"/>
    </location>
</feature>
<dbReference type="PANTHER" id="PTHR13800:SF12">
    <property type="entry name" value="TRANSIENT RECEPTOR POTENTIAL CATION CHANNEL SUBFAMILY M MEMBER-LIKE 2"/>
    <property type="match status" value="1"/>
</dbReference>
<name>A0A819LRR2_9BILA</name>
<dbReference type="Proteomes" id="UP000663844">
    <property type="component" value="Unassembled WGS sequence"/>
</dbReference>
<keyword evidence="4 6" id="KW-0472">Membrane</keyword>
<dbReference type="GO" id="GO:0005886">
    <property type="term" value="C:plasma membrane"/>
    <property type="evidence" value="ECO:0007669"/>
    <property type="project" value="TreeGrafter"/>
</dbReference>
<evidence type="ECO:0000259" key="7">
    <source>
        <dbReference type="Pfam" id="PF00520"/>
    </source>
</evidence>
<dbReference type="EMBL" id="CAJOAZ010002861">
    <property type="protein sequence ID" value="CAF3965999.1"/>
    <property type="molecule type" value="Genomic_DNA"/>
</dbReference>
<feature type="transmembrane region" description="Helical" evidence="6">
    <location>
        <begin position="558"/>
        <end position="577"/>
    </location>
</feature>
<feature type="compositionally biased region" description="Polar residues" evidence="5">
    <location>
        <begin position="808"/>
        <end position="822"/>
    </location>
</feature>
<evidence type="ECO:0000256" key="5">
    <source>
        <dbReference type="SAM" id="MobiDB-lite"/>
    </source>
</evidence>
<dbReference type="Pfam" id="PF00520">
    <property type="entry name" value="Ion_trans"/>
    <property type="match status" value="1"/>
</dbReference>
<sequence>MTNDDQIRLALRWGIPNITEDQLLTSTMDWNDSNKIEQNRSLLLDGLSKNLQVFVRNFIQLDTDLSVLLEYTANTWRKESWSPDNYYLKELYSETKRKNPDPLYLLDKIDQKLDFKKETDLNRILEMLVGDFMDPLYKQSSEGQSTSEKSKRKSKIDPMNANVECGYKLNDRSSQTTKKNVESIYCDIFLWCIVTYRLAMAKIILGQMKTRICSALIASKILKSLTQYAPDHGAKEILRLEADVFETYAIEFVRCSYMYNKQQTCELIIRQVKLYGNVTCLQMAIAGDNKKFLNEDACQALLTNIWYDKVDPVQERTRLIVNLLTMGISQLFISTYEKHFSENRSIQQETNTTKPNEPRRRPISDDTMNIHWAEVLTIITVTSMFLEEARQFFSQESQSFKGKLLTYFNWNNRLSNLFLILPAYLLFYVGLILRFILRNADNFSAARIVMAYDLELWFIIAVLFVGVTPDLGPKLAMIRKMTNDLLLFIIIIVVFIFGYGIASRSMIAYGTIDFDGQQFFRNVVYPVYYFVLGHFDNELSQLDETPDASTTIATQVMFAFHMLFVNILLLNLLIALFSNTINDIETQAQYIWAYDRCTLIRDYYTRPALFPPFTFLISMAQFCQWCWRKCKRDPREMQCFKMLPEDNYLDEAWSEFERFSTNDYIRQLVDAQANAASNTIMADIPSELSSTSTDESKWLQSGINQLKDELKRLRTDTDGKSSSMESTVLRLQDRIERIDNRSDKMMTEMISFQKSLNWIMEAMVHPNMNKDPPLIILKPRTSVSNQGQSEPSEIVQQNQHQLHNSQQDPGTSSNRINTTQESDNQDDY</sequence>
<comment type="subcellular location">
    <subcellularLocation>
        <location evidence="1">Membrane</location>
        <topology evidence="1">Multi-pass membrane protein</topology>
    </subcellularLocation>
</comment>
<reference evidence="9" key="1">
    <citation type="submission" date="2021-02" db="EMBL/GenBank/DDBJ databases">
        <authorList>
            <person name="Nowell W R."/>
        </authorList>
    </citation>
    <scope>NUCLEOTIDE SEQUENCE</scope>
</reference>
<comment type="caution">
    <text evidence="9">The sequence shown here is derived from an EMBL/GenBank/DDBJ whole genome shotgun (WGS) entry which is preliminary data.</text>
</comment>
<dbReference type="InterPro" id="IPR057366">
    <property type="entry name" value="TRPM-like"/>
</dbReference>
<evidence type="ECO:0000256" key="6">
    <source>
        <dbReference type="SAM" id="Phobius"/>
    </source>
</evidence>
<evidence type="ECO:0000256" key="2">
    <source>
        <dbReference type="ARBA" id="ARBA00022692"/>
    </source>
</evidence>
<feature type="region of interest" description="Disordered" evidence="5">
    <location>
        <begin position="782"/>
        <end position="828"/>
    </location>
</feature>
<evidence type="ECO:0000313" key="9">
    <source>
        <dbReference type="EMBL" id="CAF3965999.1"/>
    </source>
</evidence>
<feature type="compositionally biased region" description="Polar residues" evidence="5">
    <location>
        <begin position="343"/>
        <end position="355"/>
    </location>
</feature>
<evidence type="ECO:0000259" key="8">
    <source>
        <dbReference type="Pfam" id="PF25508"/>
    </source>
</evidence>
<keyword evidence="3 6" id="KW-1133">Transmembrane helix</keyword>
<evidence type="ECO:0000256" key="4">
    <source>
        <dbReference type="ARBA" id="ARBA00023136"/>
    </source>
</evidence>
<dbReference type="InterPro" id="IPR050927">
    <property type="entry name" value="TRPM"/>
</dbReference>
<feature type="domain" description="Ion transport" evidence="7">
    <location>
        <begin position="356"/>
        <end position="588"/>
    </location>
</feature>
<dbReference type="InterPro" id="IPR005821">
    <property type="entry name" value="Ion_trans_dom"/>
</dbReference>
<gene>
    <name evidence="9" type="ORF">OXD698_LOCUS27542</name>
</gene>
<feature type="domain" description="TRPM-like" evidence="8">
    <location>
        <begin position="41"/>
        <end position="293"/>
    </location>
</feature>
<feature type="compositionally biased region" description="Low complexity" evidence="5">
    <location>
        <begin position="796"/>
        <end position="807"/>
    </location>
</feature>
<feature type="region of interest" description="Disordered" evidence="5">
    <location>
        <begin position="343"/>
        <end position="364"/>
    </location>
</feature>
<proteinExistence type="predicted"/>
<accession>A0A819LRR2</accession>
<feature type="transmembrane region" description="Helical" evidence="6">
    <location>
        <begin position="485"/>
        <end position="502"/>
    </location>
</feature>
<dbReference type="Pfam" id="PF25508">
    <property type="entry name" value="TRPM2"/>
    <property type="match status" value="1"/>
</dbReference>
<evidence type="ECO:0000313" key="10">
    <source>
        <dbReference type="Proteomes" id="UP000663844"/>
    </source>
</evidence>
<dbReference type="AlphaFoldDB" id="A0A819LRR2"/>
<feature type="transmembrane region" description="Helical" evidence="6">
    <location>
        <begin position="417"/>
        <end position="437"/>
    </location>
</feature>
<organism evidence="9 10">
    <name type="scientific">Adineta steineri</name>
    <dbReference type="NCBI Taxonomy" id="433720"/>
    <lineage>
        <taxon>Eukaryota</taxon>
        <taxon>Metazoa</taxon>
        <taxon>Spiralia</taxon>
        <taxon>Gnathifera</taxon>
        <taxon>Rotifera</taxon>
        <taxon>Eurotatoria</taxon>
        <taxon>Bdelloidea</taxon>
        <taxon>Adinetida</taxon>
        <taxon>Adinetidae</taxon>
        <taxon>Adineta</taxon>
    </lineage>
</organism>
<evidence type="ECO:0000256" key="3">
    <source>
        <dbReference type="ARBA" id="ARBA00022989"/>
    </source>
</evidence>
<evidence type="ECO:0008006" key="11">
    <source>
        <dbReference type="Google" id="ProtNLM"/>
    </source>
</evidence>
<protein>
    <recommendedName>
        <fullName evidence="11">Ion transport domain-containing protein</fullName>
    </recommendedName>
</protein>
<dbReference type="PANTHER" id="PTHR13800">
    <property type="entry name" value="TRANSIENT RECEPTOR POTENTIAL CATION CHANNEL, SUBFAMILY M, MEMBER 6"/>
    <property type="match status" value="1"/>
</dbReference>
<evidence type="ECO:0000256" key="1">
    <source>
        <dbReference type="ARBA" id="ARBA00004141"/>
    </source>
</evidence>
<keyword evidence="2 6" id="KW-0812">Transmembrane</keyword>
<dbReference type="GO" id="GO:0099604">
    <property type="term" value="F:ligand-gated calcium channel activity"/>
    <property type="evidence" value="ECO:0007669"/>
    <property type="project" value="TreeGrafter"/>
</dbReference>